<evidence type="ECO:0000313" key="1">
    <source>
        <dbReference type="EMBL" id="KKL66956.1"/>
    </source>
</evidence>
<organism evidence="1">
    <name type="scientific">marine sediment metagenome</name>
    <dbReference type="NCBI Taxonomy" id="412755"/>
    <lineage>
        <taxon>unclassified sequences</taxon>
        <taxon>metagenomes</taxon>
        <taxon>ecological metagenomes</taxon>
    </lineage>
</organism>
<protein>
    <submittedName>
        <fullName evidence="1">Uncharacterized protein</fullName>
    </submittedName>
</protein>
<proteinExistence type="predicted"/>
<accession>A0A0F9EL02</accession>
<gene>
    <name evidence="1" type="ORF">LCGC14_2139770</name>
</gene>
<reference evidence="1" key="1">
    <citation type="journal article" date="2015" name="Nature">
        <title>Complex archaea that bridge the gap between prokaryotes and eukaryotes.</title>
        <authorList>
            <person name="Spang A."/>
            <person name="Saw J.H."/>
            <person name="Jorgensen S.L."/>
            <person name="Zaremba-Niedzwiedzka K."/>
            <person name="Martijn J."/>
            <person name="Lind A.E."/>
            <person name="van Eijk R."/>
            <person name="Schleper C."/>
            <person name="Guy L."/>
            <person name="Ettema T.J."/>
        </authorList>
    </citation>
    <scope>NUCLEOTIDE SEQUENCE</scope>
</reference>
<sequence>MREYFKQQSDTKESKFKLWCEDKGADYFENSCGVWKMPKKEGDSKAAIKVDDDMLFNIGKIDESCDNFETHYGRYYKEEALWIADTLKHIFGKK</sequence>
<name>A0A0F9EL02_9ZZZZ</name>
<dbReference type="AlphaFoldDB" id="A0A0F9EL02"/>
<comment type="caution">
    <text evidence="1">The sequence shown here is derived from an EMBL/GenBank/DDBJ whole genome shotgun (WGS) entry which is preliminary data.</text>
</comment>
<dbReference type="EMBL" id="LAZR01027036">
    <property type="protein sequence ID" value="KKL66956.1"/>
    <property type="molecule type" value="Genomic_DNA"/>
</dbReference>